<evidence type="ECO:0000313" key="9">
    <source>
        <dbReference type="EMBL" id="MFD2871882.1"/>
    </source>
</evidence>
<dbReference type="PANTHER" id="PTHR30026">
    <property type="entry name" value="OUTER MEMBRANE PROTEIN TOLC"/>
    <property type="match status" value="1"/>
</dbReference>
<feature type="signal peptide" evidence="8">
    <location>
        <begin position="1"/>
        <end position="20"/>
    </location>
</feature>
<evidence type="ECO:0000256" key="6">
    <source>
        <dbReference type="ARBA" id="ARBA00023136"/>
    </source>
</evidence>
<keyword evidence="8" id="KW-0732">Signal</keyword>
<dbReference type="Gene3D" id="1.20.1600.10">
    <property type="entry name" value="Outer membrane efflux proteins (OEP)"/>
    <property type="match status" value="1"/>
</dbReference>
<keyword evidence="4" id="KW-1134">Transmembrane beta strand</keyword>
<dbReference type="PANTHER" id="PTHR30026:SF20">
    <property type="entry name" value="OUTER MEMBRANE PROTEIN TOLC"/>
    <property type="match status" value="1"/>
</dbReference>
<dbReference type="Proteomes" id="UP001597557">
    <property type="component" value="Unassembled WGS sequence"/>
</dbReference>
<evidence type="ECO:0000256" key="7">
    <source>
        <dbReference type="ARBA" id="ARBA00023237"/>
    </source>
</evidence>
<evidence type="ECO:0000256" key="5">
    <source>
        <dbReference type="ARBA" id="ARBA00022692"/>
    </source>
</evidence>
<feature type="chain" id="PRO_5046362364" evidence="8">
    <location>
        <begin position="21"/>
        <end position="485"/>
    </location>
</feature>
<evidence type="ECO:0000256" key="4">
    <source>
        <dbReference type="ARBA" id="ARBA00022452"/>
    </source>
</evidence>
<protein>
    <submittedName>
        <fullName evidence="9">TolC family protein</fullName>
    </submittedName>
</protein>
<evidence type="ECO:0000256" key="8">
    <source>
        <dbReference type="SAM" id="SignalP"/>
    </source>
</evidence>
<evidence type="ECO:0000256" key="3">
    <source>
        <dbReference type="ARBA" id="ARBA00022448"/>
    </source>
</evidence>
<keyword evidence="5" id="KW-0812">Transmembrane</keyword>
<keyword evidence="7" id="KW-0998">Cell outer membrane</keyword>
<organism evidence="9 10">
    <name type="scientific">Mucilaginibacter ximonensis</name>
    <dbReference type="NCBI Taxonomy" id="538021"/>
    <lineage>
        <taxon>Bacteria</taxon>
        <taxon>Pseudomonadati</taxon>
        <taxon>Bacteroidota</taxon>
        <taxon>Sphingobacteriia</taxon>
        <taxon>Sphingobacteriales</taxon>
        <taxon>Sphingobacteriaceae</taxon>
        <taxon>Mucilaginibacter</taxon>
    </lineage>
</organism>
<keyword evidence="10" id="KW-1185">Reference proteome</keyword>
<sequence length="485" mass="54727">MKRIYFTLFLIFANAMFCLAQSDTLRLSLSDVVELAKGGSIESKQATTTRETKYWQWRSFKSNYAPQLSLSGTLPGYSKTNQQVIQPDGTVLFQPIHYDNSQLTLNFSQSITATGATIYGMSQLQRFDDMDRHNILYNGVPYAIGISQPLGQFNSLKWDKKIQPLLYNESKQAYMEAKEQIAIKATGYFFDLLLAQVNLQIAETNYSNTSNILKIANTKFEMGKVSRNELLQLQLELLNARKAAGAARRDLEVASLTLRSYIGQDGNQPIKLVTPQTVGELKISADSVLTQAYANRSDAIGFVRRITEARRDVALARGQTGLTASLTANLGYSNSARNIPDVYKSPQNQQLLQLTFSIPVLDWGRSKAKIKTAEANEQLTTYTVEQDKQNFKQQIITQVTLFDQMKEQVGLSAEADSIAGEKYKIAKERYILGNTGITDLSIAFEENDQAKRDHVTALRDLWGAYYQLRYLSLYDFENQKKIIYK</sequence>
<dbReference type="Pfam" id="PF02321">
    <property type="entry name" value="OEP"/>
    <property type="match status" value="2"/>
</dbReference>
<dbReference type="InterPro" id="IPR003423">
    <property type="entry name" value="OMP_efflux"/>
</dbReference>
<dbReference type="EMBL" id="JBHUPD010000001">
    <property type="protein sequence ID" value="MFD2871882.1"/>
    <property type="molecule type" value="Genomic_DNA"/>
</dbReference>
<keyword evidence="6" id="KW-0472">Membrane</keyword>
<evidence type="ECO:0000313" key="10">
    <source>
        <dbReference type="Proteomes" id="UP001597557"/>
    </source>
</evidence>
<dbReference type="InterPro" id="IPR051906">
    <property type="entry name" value="TolC-like"/>
</dbReference>
<comment type="subcellular location">
    <subcellularLocation>
        <location evidence="1">Cell outer membrane</location>
    </subcellularLocation>
</comment>
<reference evidence="10" key="1">
    <citation type="journal article" date="2019" name="Int. J. Syst. Evol. Microbiol.">
        <title>The Global Catalogue of Microorganisms (GCM) 10K type strain sequencing project: providing services to taxonomists for standard genome sequencing and annotation.</title>
        <authorList>
            <consortium name="The Broad Institute Genomics Platform"/>
            <consortium name="The Broad Institute Genome Sequencing Center for Infectious Disease"/>
            <person name="Wu L."/>
            <person name="Ma J."/>
        </authorList>
    </citation>
    <scope>NUCLEOTIDE SEQUENCE [LARGE SCALE GENOMIC DNA]</scope>
    <source>
        <strain evidence="10">KCTC 22437</strain>
    </source>
</reference>
<comment type="caution">
    <text evidence="9">The sequence shown here is derived from an EMBL/GenBank/DDBJ whole genome shotgun (WGS) entry which is preliminary data.</text>
</comment>
<comment type="similarity">
    <text evidence="2">Belongs to the outer membrane factor (OMF) (TC 1.B.17) family.</text>
</comment>
<gene>
    <name evidence="9" type="ORF">ACFS5N_05350</name>
</gene>
<proteinExistence type="inferred from homology"/>
<evidence type="ECO:0000256" key="1">
    <source>
        <dbReference type="ARBA" id="ARBA00004442"/>
    </source>
</evidence>
<evidence type="ECO:0000256" key="2">
    <source>
        <dbReference type="ARBA" id="ARBA00007613"/>
    </source>
</evidence>
<accession>A0ABW5Y9A4</accession>
<dbReference type="RefSeq" id="WP_377182995.1">
    <property type="nucleotide sequence ID" value="NZ_JBHUPD010000001.1"/>
</dbReference>
<dbReference type="SUPFAM" id="SSF56954">
    <property type="entry name" value="Outer membrane efflux proteins (OEP)"/>
    <property type="match status" value="1"/>
</dbReference>
<name>A0ABW5Y9A4_9SPHI</name>
<keyword evidence="3" id="KW-0813">Transport</keyword>